<dbReference type="PROSITE" id="PS01040">
    <property type="entry name" value="SBP_BACTERIAL_5"/>
    <property type="match status" value="1"/>
</dbReference>
<protein>
    <submittedName>
        <fullName evidence="7">Peptide ABC transporter substrate-binding protein</fullName>
    </submittedName>
</protein>
<evidence type="ECO:0000256" key="1">
    <source>
        <dbReference type="ARBA" id="ARBA00004196"/>
    </source>
</evidence>
<dbReference type="InterPro" id="IPR030678">
    <property type="entry name" value="Peptide/Ni-bd"/>
</dbReference>
<dbReference type="PANTHER" id="PTHR30290:SF10">
    <property type="entry name" value="PERIPLASMIC OLIGOPEPTIDE-BINDING PROTEIN-RELATED"/>
    <property type="match status" value="1"/>
</dbReference>
<evidence type="ECO:0000256" key="3">
    <source>
        <dbReference type="ARBA" id="ARBA00022448"/>
    </source>
</evidence>
<dbReference type="RefSeq" id="WP_068629903.1">
    <property type="nucleotide sequence ID" value="NZ_LSZQ01000041.1"/>
</dbReference>
<feature type="signal peptide" evidence="5">
    <location>
        <begin position="1"/>
        <end position="21"/>
    </location>
</feature>
<feature type="chain" id="PRO_5007489566" evidence="5">
    <location>
        <begin position="22"/>
        <end position="556"/>
    </location>
</feature>
<proteinExistence type="inferred from homology"/>
<dbReference type="STRING" id="1548207.AXK11_05105"/>
<evidence type="ECO:0000259" key="6">
    <source>
        <dbReference type="Pfam" id="PF00496"/>
    </source>
</evidence>
<dbReference type="InterPro" id="IPR039424">
    <property type="entry name" value="SBP_5"/>
</dbReference>
<name>A0A139SN08_9BACT</name>
<dbReference type="Proteomes" id="UP000070058">
    <property type="component" value="Unassembled WGS sequence"/>
</dbReference>
<evidence type="ECO:0000256" key="4">
    <source>
        <dbReference type="ARBA" id="ARBA00022729"/>
    </source>
</evidence>
<comment type="subcellular location">
    <subcellularLocation>
        <location evidence="1">Cell envelope</location>
    </subcellularLocation>
</comment>
<evidence type="ECO:0000313" key="7">
    <source>
        <dbReference type="EMBL" id="KXU35909.1"/>
    </source>
</evidence>
<dbReference type="GO" id="GO:0043190">
    <property type="term" value="C:ATP-binding cassette (ABC) transporter complex"/>
    <property type="evidence" value="ECO:0007669"/>
    <property type="project" value="InterPro"/>
</dbReference>
<reference evidence="8" key="1">
    <citation type="submission" date="2016-02" db="EMBL/GenBank/DDBJ databases">
        <authorList>
            <person name="Sanders J.G."/>
            <person name="Lin J.Y."/>
            <person name="Wertz J.T."/>
            <person name="Russell J.A."/>
            <person name="Moreau C.S."/>
            <person name="Powell S."/>
        </authorList>
    </citation>
    <scope>NUCLEOTIDE SEQUENCE [LARGE SCALE GENOMIC DNA]</scope>
    <source>
        <strain evidence="8">CAG34</strain>
    </source>
</reference>
<accession>A0A139SN08</accession>
<evidence type="ECO:0000256" key="5">
    <source>
        <dbReference type="SAM" id="SignalP"/>
    </source>
</evidence>
<dbReference type="EMBL" id="LSZQ01000041">
    <property type="protein sequence ID" value="KXU35909.1"/>
    <property type="molecule type" value="Genomic_DNA"/>
</dbReference>
<dbReference type="PIRSF" id="PIRSF002741">
    <property type="entry name" value="MppA"/>
    <property type="match status" value="1"/>
</dbReference>
<keyword evidence="4 5" id="KW-0732">Signal</keyword>
<keyword evidence="3" id="KW-0813">Transport</keyword>
<dbReference type="Gene3D" id="3.40.190.10">
    <property type="entry name" value="Periplasmic binding protein-like II"/>
    <property type="match status" value="1"/>
</dbReference>
<dbReference type="FunFam" id="3.10.105.10:FF:000001">
    <property type="entry name" value="Oligopeptide ABC transporter, oligopeptide-binding protein"/>
    <property type="match status" value="1"/>
</dbReference>
<dbReference type="GO" id="GO:0015833">
    <property type="term" value="P:peptide transport"/>
    <property type="evidence" value="ECO:0007669"/>
    <property type="project" value="TreeGrafter"/>
</dbReference>
<feature type="domain" description="Solute-binding protein family 5" evidence="6">
    <location>
        <begin position="92"/>
        <end position="476"/>
    </location>
</feature>
<dbReference type="InterPro" id="IPR023765">
    <property type="entry name" value="SBP_5_CS"/>
</dbReference>
<keyword evidence="8" id="KW-1185">Reference proteome</keyword>
<dbReference type="AlphaFoldDB" id="A0A139SN08"/>
<dbReference type="PANTHER" id="PTHR30290">
    <property type="entry name" value="PERIPLASMIC BINDING COMPONENT OF ABC TRANSPORTER"/>
    <property type="match status" value="1"/>
</dbReference>
<evidence type="ECO:0000313" key="8">
    <source>
        <dbReference type="Proteomes" id="UP000070058"/>
    </source>
</evidence>
<dbReference type="CDD" id="cd08504">
    <property type="entry name" value="PBP2_OppA"/>
    <property type="match status" value="1"/>
</dbReference>
<sequence>MTRYFRQFRSSLLCAALSALAFTLGGCGGGEKRGAQERDALRPDGAPKMVFRVGNGTEPQDIDGQTVTGFPEHKIIMALSEGLLGQDPRSLEPVPGMAERWDVSADGLTYTFHLREGLKWSDGSPLLASEIVDSFRRLLSPKLAANYAYLVYNFVAGAKDYYEGRLSDFAQVGFAAPDERTFVVRLKNPTPYLPKIIAGHSSWWPVPVKVIAQYGPVEEKRTPWTRVGHFVGNGPFRLKEWSPNQRIVVERNPHYWDAKTVKLDEIHFYATDDIAADERLFRTGKLDLTDGLPNSKIPSYARDHPELLRRDPLLALYFYRVNVTRPPLNDKRIRRALALAIDRESLVRNVTRGGEQPAYAVSYPGTAGYFPEAQLSGSLEEARALLAEAGYPEGRGLPKIELLYNTSENHRAIAEAVQQMWKTQLGVEVELVNQEWKVYLDRQSTGDYTLLRGGWVADYIDPHVFLEIWETGNGNNNTGWGSPEYDRLLHAALAAQNDEERYRYYQQMDAILIDELPIIPVHYYVKKVLLSPRVKGYYPTLIDIHPYKYISIENAQ</sequence>
<comment type="caution">
    <text evidence="7">The sequence shown here is derived from an EMBL/GenBank/DDBJ whole genome shotgun (WGS) entry which is preliminary data.</text>
</comment>
<organism evidence="7 8">
    <name type="scientific">Cephaloticoccus primus</name>
    <dbReference type="NCBI Taxonomy" id="1548207"/>
    <lineage>
        <taxon>Bacteria</taxon>
        <taxon>Pseudomonadati</taxon>
        <taxon>Verrucomicrobiota</taxon>
        <taxon>Opitutia</taxon>
        <taxon>Opitutales</taxon>
        <taxon>Opitutaceae</taxon>
        <taxon>Cephaloticoccus</taxon>
    </lineage>
</organism>
<dbReference type="GO" id="GO:1904680">
    <property type="term" value="F:peptide transmembrane transporter activity"/>
    <property type="evidence" value="ECO:0007669"/>
    <property type="project" value="TreeGrafter"/>
</dbReference>
<dbReference type="Gene3D" id="3.90.76.10">
    <property type="entry name" value="Dipeptide-binding Protein, Domain 1"/>
    <property type="match status" value="1"/>
</dbReference>
<dbReference type="PROSITE" id="PS51257">
    <property type="entry name" value="PROKAR_LIPOPROTEIN"/>
    <property type="match status" value="1"/>
</dbReference>
<evidence type="ECO:0000256" key="2">
    <source>
        <dbReference type="ARBA" id="ARBA00005695"/>
    </source>
</evidence>
<dbReference type="Gene3D" id="3.10.105.10">
    <property type="entry name" value="Dipeptide-binding Protein, Domain 3"/>
    <property type="match status" value="1"/>
</dbReference>
<dbReference type="SUPFAM" id="SSF53850">
    <property type="entry name" value="Periplasmic binding protein-like II"/>
    <property type="match status" value="1"/>
</dbReference>
<dbReference type="OrthoDB" id="137511at2"/>
<dbReference type="InterPro" id="IPR000914">
    <property type="entry name" value="SBP_5_dom"/>
</dbReference>
<gene>
    <name evidence="7" type="ORF">AXK11_05105</name>
</gene>
<dbReference type="Pfam" id="PF00496">
    <property type="entry name" value="SBP_bac_5"/>
    <property type="match status" value="1"/>
</dbReference>
<comment type="similarity">
    <text evidence="2">Belongs to the bacterial solute-binding protein 5 family.</text>
</comment>
<dbReference type="GO" id="GO:0030288">
    <property type="term" value="C:outer membrane-bounded periplasmic space"/>
    <property type="evidence" value="ECO:0007669"/>
    <property type="project" value="UniProtKB-ARBA"/>
</dbReference>